<dbReference type="InterPro" id="IPR002562">
    <property type="entry name" value="3'-5'_exonuclease_dom"/>
</dbReference>
<gene>
    <name evidence="2" type="ORF">G2W53_044177</name>
</gene>
<evidence type="ECO:0000259" key="1">
    <source>
        <dbReference type="SMART" id="SM00474"/>
    </source>
</evidence>
<dbReference type="InterPro" id="IPR012337">
    <property type="entry name" value="RNaseH-like_sf"/>
</dbReference>
<dbReference type="Gene3D" id="3.30.420.10">
    <property type="entry name" value="Ribonuclease H-like superfamily/Ribonuclease H"/>
    <property type="match status" value="1"/>
</dbReference>
<dbReference type="SUPFAM" id="SSF53098">
    <property type="entry name" value="Ribonuclease H-like"/>
    <property type="match status" value="1"/>
</dbReference>
<evidence type="ECO:0000313" key="2">
    <source>
        <dbReference type="EMBL" id="KAF7805066.1"/>
    </source>
</evidence>
<accession>A0A834SK26</accession>
<sequence length="628" mass="71658">MFSLLTVEHRTIVASKRRKQQLWQLPHREKIRCAPTSKNLTVAAAASPQEATEIDGEKDHASTLCVHAFSDLTRVSPVVFVYLLKESYFCGTFKASAKFRVLQHQVSLVLHNDPKPGPASFVIQCLYVSPLFEDCSRGFSHLIISALVRFLKKETTSEDSLTAKHLAAHLFIDIVVGQVCHDEKIVVKILETFDVKLTDIEEVMFQLKKNDGAMCGTAQKFIEKYIFELVESQLYMTAVTLIERFSTCHFGKPFLLSMVQSNQFKAAEKWATLMGKPMLCTLVEEYNERNLLKNAYEIIKTNNLQEDFPDIYRKCKERQFAYTSEKGCWDVAEAKAKSDRHLIEYLVYLAMEAGYTEKVDELCDRYSLEEILIKGMPIINLPDKSVQHRQYLHLDELFIEDIIWVDENKGLLDATSHIEGYEVVGVDSEWKPNHVKGSSPNKVSILQIASGRRVYVFDLIKLNQEVPDILDDCLTRILQSPTILKLGYDILCDIKQLAHSYEKLKCFKNFESLLDLQNLFKDPRGGLSGLAEKVLGAGLNKTRRNSDWEQRPLTQYQLEYAALDAAVLIQIFSHLPGEGHEKLEWKSRTKKSQNKEEVDGIQIKKVAVDKHEVLYLPSQKLVAAITAK</sequence>
<name>A0A834SK26_9FABA</name>
<dbReference type="AlphaFoldDB" id="A0A834SK26"/>
<dbReference type="PANTHER" id="PTHR47765">
    <property type="entry name" value="3'-5' EXONUCLEASE DOMAIN-CONTAINING PROTEIN"/>
    <property type="match status" value="1"/>
</dbReference>
<dbReference type="Pfam" id="PF01612">
    <property type="entry name" value="DNA_pol_A_exo1"/>
    <property type="match status" value="1"/>
</dbReference>
<keyword evidence="2" id="KW-0269">Exonuclease</keyword>
<dbReference type="InterPro" id="IPR052408">
    <property type="entry name" value="Exonuclease_MUT-7-like"/>
</dbReference>
<dbReference type="OrthoDB" id="10261556at2759"/>
<dbReference type="GO" id="GO:0008408">
    <property type="term" value="F:3'-5' exonuclease activity"/>
    <property type="evidence" value="ECO:0007669"/>
    <property type="project" value="InterPro"/>
</dbReference>
<dbReference type="GO" id="GO:0006139">
    <property type="term" value="P:nucleobase-containing compound metabolic process"/>
    <property type="evidence" value="ECO:0007669"/>
    <property type="project" value="InterPro"/>
</dbReference>
<reference evidence="2" key="1">
    <citation type="submission" date="2020-09" db="EMBL/GenBank/DDBJ databases">
        <title>Genome-Enabled Discovery of Anthraquinone Biosynthesis in Senna tora.</title>
        <authorList>
            <person name="Kang S.-H."/>
            <person name="Pandey R.P."/>
            <person name="Lee C.-M."/>
            <person name="Sim J.-S."/>
            <person name="Jeong J.-T."/>
            <person name="Choi B.-S."/>
            <person name="Jung M."/>
            <person name="Ginzburg D."/>
            <person name="Zhao K."/>
            <person name="Won S.Y."/>
            <person name="Oh T.-J."/>
            <person name="Yu Y."/>
            <person name="Kim N.-H."/>
            <person name="Lee O.R."/>
            <person name="Lee T.-H."/>
            <person name="Bashyal P."/>
            <person name="Kim T.-S."/>
            <person name="Lee W.-H."/>
            <person name="Kawkins C."/>
            <person name="Kim C.-K."/>
            <person name="Kim J.S."/>
            <person name="Ahn B.O."/>
            <person name="Rhee S.Y."/>
            <person name="Sohng J.K."/>
        </authorList>
    </citation>
    <scope>NUCLEOTIDE SEQUENCE</scope>
    <source>
        <tissue evidence="2">Leaf</tissue>
    </source>
</reference>
<feature type="domain" description="3'-5' exonuclease" evidence="1">
    <location>
        <begin position="402"/>
        <end position="580"/>
    </location>
</feature>
<protein>
    <submittedName>
        <fullName evidence="2">Exonuclease mut-7-like protein isoform X1</fullName>
    </submittedName>
</protein>
<keyword evidence="2" id="KW-0378">Hydrolase</keyword>
<dbReference type="PANTHER" id="PTHR47765:SF2">
    <property type="entry name" value="EXONUCLEASE MUT-7 HOMOLOG"/>
    <property type="match status" value="1"/>
</dbReference>
<organism evidence="2 3">
    <name type="scientific">Senna tora</name>
    <dbReference type="NCBI Taxonomy" id="362788"/>
    <lineage>
        <taxon>Eukaryota</taxon>
        <taxon>Viridiplantae</taxon>
        <taxon>Streptophyta</taxon>
        <taxon>Embryophyta</taxon>
        <taxon>Tracheophyta</taxon>
        <taxon>Spermatophyta</taxon>
        <taxon>Magnoliopsida</taxon>
        <taxon>eudicotyledons</taxon>
        <taxon>Gunneridae</taxon>
        <taxon>Pentapetalae</taxon>
        <taxon>rosids</taxon>
        <taxon>fabids</taxon>
        <taxon>Fabales</taxon>
        <taxon>Fabaceae</taxon>
        <taxon>Caesalpinioideae</taxon>
        <taxon>Cassia clade</taxon>
        <taxon>Senna</taxon>
    </lineage>
</organism>
<proteinExistence type="predicted"/>
<dbReference type="GO" id="GO:0003676">
    <property type="term" value="F:nucleic acid binding"/>
    <property type="evidence" value="ECO:0007669"/>
    <property type="project" value="InterPro"/>
</dbReference>
<keyword evidence="3" id="KW-1185">Reference proteome</keyword>
<dbReference type="Proteomes" id="UP000634136">
    <property type="component" value="Unassembled WGS sequence"/>
</dbReference>
<keyword evidence="2" id="KW-0540">Nuclease</keyword>
<dbReference type="InterPro" id="IPR036397">
    <property type="entry name" value="RNaseH_sf"/>
</dbReference>
<comment type="caution">
    <text evidence="2">The sequence shown here is derived from an EMBL/GenBank/DDBJ whole genome shotgun (WGS) entry which is preliminary data.</text>
</comment>
<dbReference type="EMBL" id="JAAIUW010000013">
    <property type="protein sequence ID" value="KAF7805066.1"/>
    <property type="molecule type" value="Genomic_DNA"/>
</dbReference>
<evidence type="ECO:0000313" key="3">
    <source>
        <dbReference type="Proteomes" id="UP000634136"/>
    </source>
</evidence>
<dbReference type="SMART" id="SM00474">
    <property type="entry name" value="35EXOc"/>
    <property type="match status" value="1"/>
</dbReference>